<protein>
    <recommendedName>
        <fullName evidence="1">GmrSD restriction endonucleases N-terminal domain-containing protein</fullName>
    </recommendedName>
</protein>
<dbReference type="PANTHER" id="PTHR39639:SF1">
    <property type="entry name" value="DUF262 DOMAIN-CONTAINING PROTEIN"/>
    <property type="match status" value="1"/>
</dbReference>
<sequence length="388" mass="45616">MIINMNFDFSLKPQKDVVKDMIFDDDSDQDSKIPYEVPQEVRKLTTQAYDKSVADVVRMIEDKDIRLDPDYQRNYVWDNKKSSLLIESIILNVPIPVIYVSQEQDDTWSVIDGLQRLYSLKRFFEGKFKLSGLEILSELNKHDINSLNPKALRLLKNGLLRVIMITHDSNEEIKYDVFMRLNTGSVHLNEQELRNCLYRGNLNRLLKELTNNVQWQTLLGLKAPHKRMADRELILRFLAIYHGWNIEDKQLVGYKGRMKVFLNEFMSKNHNTNTQNLENWKLLFNETVEKIISVYGEEAFRRINREGSKENSINRAIIDILMLSSTQHSKDDLLRYKEQLNSRFLDLILKDDIFNNSLKIGTSDSKVITYRLTQWCSEVNNIVSSRLE</sequence>
<dbReference type="EMBL" id="NFKE01000010">
    <property type="protein sequence ID" value="OUP32837.1"/>
    <property type="molecule type" value="Genomic_DNA"/>
</dbReference>
<dbReference type="Pfam" id="PF03235">
    <property type="entry name" value="GmrSD_N"/>
    <property type="match status" value="1"/>
</dbReference>
<proteinExistence type="predicted"/>
<organism evidence="2 3">
    <name type="scientific">Bacteroides clarus</name>
    <dbReference type="NCBI Taxonomy" id="626929"/>
    <lineage>
        <taxon>Bacteria</taxon>
        <taxon>Pseudomonadati</taxon>
        <taxon>Bacteroidota</taxon>
        <taxon>Bacteroidia</taxon>
        <taxon>Bacteroidales</taxon>
        <taxon>Bacteroidaceae</taxon>
        <taxon>Bacteroides</taxon>
    </lineage>
</organism>
<dbReference type="Proteomes" id="UP000196587">
    <property type="component" value="Unassembled WGS sequence"/>
</dbReference>
<feature type="domain" description="GmrSD restriction endonucleases N-terminal" evidence="1">
    <location>
        <begin position="60"/>
        <end position="198"/>
    </location>
</feature>
<evidence type="ECO:0000259" key="1">
    <source>
        <dbReference type="Pfam" id="PF03235"/>
    </source>
</evidence>
<reference evidence="3" key="1">
    <citation type="submission" date="2017-04" db="EMBL/GenBank/DDBJ databases">
        <title>Function of individual gut microbiota members based on whole genome sequencing of pure cultures obtained from chicken caecum.</title>
        <authorList>
            <person name="Medvecky M."/>
            <person name="Cejkova D."/>
            <person name="Polansky O."/>
            <person name="Karasova D."/>
            <person name="Kubasova T."/>
            <person name="Cizek A."/>
            <person name="Rychlik I."/>
        </authorList>
    </citation>
    <scope>NUCLEOTIDE SEQUENCE [LARGE SCALE GENOMIC DNA]</scope>
    <source>
        <strain evidence="3">An189</strain>
    </source>
</reference>
<accession>A0A1Y4JK09</accession>
<dbReference type="InterPro" id="IPR004919">
    <property type="entry name" value="GmrSD_N"/>
</dbReference>
<dbReference type="AlphaFoldDB" id="A0A1Y4JK09"/>
<dbReference type="PANTHER" id="PTHR39639">
    <property type="entry name" value="CHROMOSOME 16, WHOLE GENOME SHOTGUN SEQUENCE"/>
    <property type="match status" value="1"/>
</dbReference>
<name>A0A1Y4JK09_9BACE</name>
<comment type="caution">
    <text evidence="2">The sequence shown here is derived from an EMBL/GenBank/DDBJ whole genome shotgun (WGS) entry which is preliminary data.</text>
</comment>
<evidence type="ECO:0000313" key="3">
    <source>
        <dbReference type="Proteomes" id="UP000196587"/>
    </source>
</evidence>
<gene>
    <name evidence="2" type="ORF">B5F24_13165</name>
</gene>
<evidence type="ECO:0000313" key="2">
    <source>
        <dbReference type="EMBL" id="OUP32837.1"/>
    </source>
</evidence>